<organism evidence="9 10">
    <name type="scientific">Peptostreptococcus stomatis DSM 17678</name>
    <dbReference type="NCBI Taxonomy" id="596315"/>
    <lineage>
        <taxon>Bacteria</taxon>
        <taxon>Bacillati</taxon>
        <taxon>Bacillota</taxon>
        <taxon>Clostridia</taxon>
        <taxon>Peptostreptococcales</taxon>
        <taxon>Peptostreptococcaceae</taxon>
        <taxon>Peptostreptococcus</taxon>
    </lineage>
</organism>
<proteinExistence type="inferred from homology"/>
<comment type="similarity">
    <text evidence="6">Belongs to the nlpA lipoprotein family.</text>
</comment>
<evidence type="ECO:0000256" key="4">
    <source>
        <dbReference type="ARBA" id="ARBA00023139"/>
    </source>
</evidence>
<evidence type="ECO:0000256" key="1">
    <source>
        <dbReference type="ARBA" id="ARBA00004635"/>
    </source>
</evidence>
<feature type="lipid moiety-binding region" description="S-diacylglycerol cysteine" evidence="7">
    <location>
        <position position="22"/>
    </location>
</feature>
<dbReference type="AlphaFoldDB" id="E0E189"/>
<keyword evidence="4" id="KW-0564">Palmitate</keyword>
<evidence type="ECO:0000313" key="9">
    <source>
        <dbReference type="EMBL" id="EFM65375.1"/>
    </source>
</evidence>
<reference evidence="9 10" key="1">
    <citation type="submission" date="2010-08" db="EMBL/GenBank/DDBJ databases">
        <authorList>
            <person name="Harkins D.M."/>
            <person name="Madupu R."/>
            <person name="Durkin A.S."/>
            <person name="Torralba M."/>
            <person name="Methe B."/>
            <person name="Sutton G.G."/>
            <person name="Nelson K.E."/>
        </authorList>
    </citation>
    <scope>NUCLEOTIDE SEQUENCE [LARGE SCALE GENOMIC DNA]</scope>
    <source>
        <strain evidence="9 10">DSM 17678</strain>
    </source>
</reference>
<dbReference type="CDD" id="cd13597">
    <property type="entry name" value="PBP2_lipoprotein_Tp32"/>
    <property type="match status" value="1"/>
</dbReference>
<dbReference type="PROSITE" id="PS51257">
    <property type="entry name" value="PROKAR_LIPOPROTEIN"/>
    <property type="match status" value="1"/>
</dbReference>
<evidence type="ECO:0000256" key="5">
    <source>
        <dbReference type="ARBA" id="ARBA00023288"/>
    </source>
</evidence>
<dbReference type="GeneID" id="84799934"/>
<feature type="signal peptide" evidence="8">
    <location>
        <begin position="1"/>
        <end position="23"/>
    </location>
</feature>
<dbReference type="GO" id="GO:0016020">
    <property type="term" value="C:membrane"/>
    <property type="evidence" value="ECO:0007669"/>
    <property type="project" value="UniProtKB-SubCell"/>
</dbReference>
<keyword evidence="10" id="KW-1185">Reference proteome</keyword>
<evidence type="ECO:0000256" key="7">
    <source>
        <dbReference type="PIRSR" id="PIRSR002854-1"/>
    </source>
</evidence>
<dbReference type="STRING" id="596315.HMPREF0634_0441"/>
<dbReference type="Gene3D" id="3.40.190.10">
    <property type="entry name" value="Periplasmic binding protein-like II"/>
    <property type="match status" value="2"/>
</dbReference>
<dbReference type="PIRSF" id="PIRSF002854">
    <property type="entry name" value="MetQ"/>
    <property type="match status" value="1"/>
</dbReference>
<evidence type="ECO:0000313" key="10">
    <source>
        <dbReference type="Proteomes" id="UP000003244"/>
    </source>
</evidence>
<dbReference type="InterPro" id="IPR004872">
    <property type="entry name" value="Lipoprotein_NlpA"/>
</dbReference>
<keyword evidence="5 6" id="KW-0449">Lipoprotein</keyword>
<gene>
    <name evidence="9" type="ORF">HMPREF0634_0441</name>
</gene>
<feature type="chain" id="PRO_5038453806" description="Lipoprotein" evidence="8">
    <location>
        <begin position="24"/>
        <end position="274"/>
    </location>
</feature>
<name>E0E189_9FIRM</name>
<evidence type="ECO:0000256" key="8">
    <source>
        <dbReference type="SAM" id="SignalP"/>
    </source>
</evidence>
<evidence type="ECO:0000256" key="3">
    <source>
        <dbReference type="ARBA" id="ARBA00023136"/>
    </source>
</evidence>
<accession>E0E189</accession>
<dbReference type="PANTHER" id="PTHR30429">
    <property type="entry name" value="D-METHIONINE-BINDING LIPOPROTEIN METQ"/>
    <property type="match status" value="1"/>
</dbReference>
<dbReference type="OrthoDB" id="9812878at2"/>
<protein>
    <recommendedName>
        <fullName evidence="6">Lipoprotein</fullName>
    </recommendedName>
</protein>
<dbReference type="Proteomes" id="UP000003244">
    <property type="component" value="Unassembled WGS sequence"/>
</dbReference>
<evidence type="ECO:0000256" key="2">
    <source>
        <dbReference type="ARBA" id="ARBA00022729"/>
    </source>
</evidence>
<keyword evidence="3" id="KW-0472">Membrane</keyword>
<dbReference type="eggNOG" id="COG1464">
    <property type="taxonomic scope" value="Bacteria"/>
</dbReference>
<dbReference type="PANTHER" id="PTHR30429:SF0">
    <property type="entry name" value="METHIONINE-BINDING LIPOPROTEIN METQ"/>
    <property type="match status" value="1"/>
</dbReference>
<dbReference type="RefSeq" id="WP_007788127.1">
    <property type="nucleotide sequence ID" value="NZ_ADGQ01000004.1"/>
</dbReference>
<dbReference type="SUPFAM" id="SSF53850">
    <property type="entry name" value="Periplasmic binding protein-like II"/>
    <property type="match status" value="1"/>
</dbReference>
<dbReference type="Pfam" id="PF03180">
    <property type="entry name" value="Lipoprotein_9"/>
    <property type="match status" value="1"/>
</dbReference>
<keyword evidence="2 8" id="KW-0732">Signal</keyword>
<dbReference type="EMBL" id="ADGQ01000004">
    <property type="protein sequence ID" value="EFM65375.1"/>
    <property type="molecule type" value="Genomic_DNA"/>
</dbReference>
<comment type="subcellular location">
    <subcellularLocation>
        <location evidence="1">Membrane</location>
        <topology evidence="1">Lipid-anchor</topology>
    </subcellularLocation>
</comment>
<sequence>MKAKKFLTLAAVAVLSLGLVACGANKEADKGGSSGDDKTIVVGATPNPHAQILNEVVKPILEKEGYKLDVKVFNDYVLPNKGLTEKSLDANYFQHVPYLDEYNAKNKTDIVYTAKVHLEPMGVYSNSLKKVSDAKDGATVAVPNDATNESRALKLLAREGLIKVADKDLLTKNDITENPKNIEIKELAAEQLPTALKDVDLAVINSNYALEAKLNPTKDSIAIESTDSPYANILAVRKGDESSEKIKALTKALTSPEVKKYIEEKYNGAIIASF</sequence>
<evidence type="ECO:0000256" key="6">
    <source>
        <dbReference type="PIRNR" id="PIRNR002854"/>
    </source>
</evidence>
<comment type="caution">
    <text evidence="9">The sequence shown here is derived from an EMBL/GenBank/DDBJ whole genome shotgun (WGS) entry which is preliminary data.</text>
</comment>